<evidence type="ECO:0000313" key="5">
    <source>
        <dbReference type="Proteomes" id="UP000009168"/>
    </source>
</evidence>
<feature type="region of interest" description="Disordered" evidence="2">
    <location>
        <begin position="514"/>
        <end position="542"/>
    </location>
</feature>
<feature type="compositionally biased region" description="Low complexity" evidence="2">
    <location>
        <begin position="1639"/>
        <end position="1655"/>
    </location>
</feature>
<dbReference type="InterPro" id="IPR011989">
    <property type="entry name" value="ARM-like"/>
</dbReference>
<name>I7MEH7_TETTS</name>
<dbReference type="InterPro" id="IPR034085">
    <property type="entry name" value="TOG"/>
</dbReference>
<feature type="compositionally biased region" description="Basic and acidic residues" evidence="2">
    <location>
        <begin position="816"/>
        <end position="835"/>
    </location>
</feature>
<dbReference type="EMBL" id="GG662693">
    <property type="protein sequence ID" value="EAR96378.3"/>
    <property type="molecule type" value="Genomic_DNA"/>
</dbReference>
<feature type="compositionally biased region" description="Basic and acidic residues" evidence="2">
    <location>
        <begin position="1175"/>
        <end position="1187"/>
    </location>
</feature>
<feature type="region of interest" description="Disordered" evidence="2">
    <location>
        <begin position="276"/>
        <end position="316"/>
    </location>
</feature>
<dbReference type="STRING" id="312017.I7MEH7"/>
<feature type="region of interest" description="Disordered" evidence="2">
    <location>
        <begin position="577"/>
        <end position="596"/>
    </location>
</feature>
<proteinExistence type="predicted"/>
<feature type="region of interest" description="Disordered" evidence="2">
    <location>
        <begin position="795"/>
        <end position="988"/>
    </location>
</feature>
<accession>I7MEH7</accession>
<feature type="region of interest" description="Disordered" evidence="2">
    <location>
        <begin position="1596"/>
        <end position="1681"/>
    </location>
</feature>
<evidence type="ECO:0000259" key="3">
    <source>
        <dbReference type="SMART" id="SM01349"/>
    </source>
</evidence>
<keyword evidence="5" id="KW-1185">Reference proteome</keyword>
<feature type="compositionally biased region" description="Basic and acidic residues" evidence="2">
    <location>
        <begin position="906"/>
        <end position="926"/>
    </location>
</feature>
<feature type="compositionally biased region" description="Basic and acidic residues" evidence="2">
    <location>
        <begin position="289"/>
        <end position="300"/>
    </location>
</feature>
<gene>
    <name evidence="4" type="ORF">TTHERM_00189470</name>
</gene>
<feature type="compositionally biased region" description="Polar residues" evidence="2">
    <location>
        <begin position="1662"/>
        <end position="1681"/>
    </location>
</feature>
<feature type="coiled-coil region" evidence="1">
    <location>
        <begin position="1320"/>
        <end position="1365"/>
    </location>
</feature>
<dbReference type="eggNOG" id="KOG2956">
    <property type="taxonomic scope" value="Eukaryota"/>
</dbReference>
<evidence type="ECO:0000256" key="1">
    <source>
        <dbReference type="SAM" id="Coils"/>
    </source>
</evidence>
<feature type="compositionally biased region" description="Low complexity" evidence="2">
    <location>
        <begin position="894"/>
        <end position="905"/>
    </location>
</feature>
<evidence type="ECO:0000256" key="2">
    <source>
        <dbReference type="SAM" id="MobiDB-lite"/>
    </source>
</evidence>
<dbReference type="OrthoDB" id="46159at2759"/>
<feature type="compositionally biased region" description="Low complexity" evidence="2">
    <location>
        <begin position="839"/>
        <end position="850"/>
    </location>
</feature>
<protein>
    <submittedName>
        <fullName evidence="4">Zinc-binding dehydrogenase family oxidoreductase</fullName>
    </submittedName>
</protein>
<feature type="compositionally biased region" description="Polar residues" evidence="2">
    <location>
        <begin position="301"/>
        <end position="316"/>
    </location>
</feature>
<feature type="region of interest" description="Disordered" evidence="2">
    <location>
        <begin position="339"/>
        <end position="386"/>
    </location>
</feature>
<feature type="compositionally biased region" description="Polar residues" evidence="2">
    <location>
        <begin position="882"/>
        <end position="893"/>
    </location>
</feature>
<keyword evidence="1" id="KW-0175">Coiled coil</keyword>
<feature type="compositionally biased region" description="Polar residues" evidence="2">
    <location>
        <begin position="355"/>
        <end position="380"/>
    </location>
</feature>
<dbReference type="GeneID" id="7825900"/>
<dbReference type="KEGG" id="tet:TTHERM_00189470"/>
<sequence length="2258" mass="260266">MRKKPTDDEVKAISVNTERELQQYFDSFQKTLLDTSADWNKRLMSLKQFQGLILGECYHMSSFDQHLTNLIPNMIAQVNDLRSAIQKEACKSLVLASEKMGSKFENAAVQLFKWDGMLHLLGNGKKILADTAHECLEKIITNVPSSQYFSVINDEINSKNNNVRIKLTGYLNQMLRQYENKYKEKNLNIIEGLIIKTCKDASSEVRANSRQAYNSLTIEYPELSDIIYQQFDNTTKKLLSQNTSNIPEADSSAISGTSSIKKVSSSKRSLSYINQSSAKSIRSNSSIANEEKTEKQEKRNQTPAQTNITKSANSKNVRIVDNRVSNSVGGVKRTVSVINPAPAPKTGYSKVAVKSAQSSPGTSLSRPQTNQKASNQNTQTTDEKSSFFKKTSQKLHQNRMNDIKVNDFSIDENQEYNLESVKSQNNIDKINFFKNDSLGDQNNQSSIIQNTPAAAAPTTLISNQLSLHLPISNNSSLSSQIFKNNILATENNIINQDSLFKKVQEDDLLLVTKESSDEDDSKKLKTKNSQNEKQEGTASPSKLAQINKFHSEELSFQGDFKPQSGMKQSTAHENNFLDSNYSKETPTIKPSQQSPKYDFFTNQNAVVEFDLHHEDLLLDELNELNENSLENPKFLSQNFLQDDDYSSSQIQQEIRMLTYDHNNQEITPINSQHLENQQFSYFNKNNSTNFANSQLNQFGSNQTSNNMIHPLLNLDKISNSNTSQNIMNPGTGRNSGSPVLVLSSREKSISQTYEGAEVQVQKDSNLKSLAQSIKLGAQQRAQLVSEDNKEKITIQFDSQSNQLQKSNSKTQQEAEEITKEQDLERELKELTEKQKQRFSVSESKNNNQEKNLNKQKQEMSEKKEKQEKLPVQQAIDNDKNKSLVQRSAVRSLTSSVNKNKINSLSLKKEEQSPQKSKLLDSRKKNDTPQTATQTTKQKTLSLSLKQTAQKQTNAKTNISLAQSEANTSKVNNSNKQSQSSIKVPANLKKPKLNEEVKINEKNVKNKMESPLKINKSKEEQFNSEEKKASQINTNTPNKISQAINIVENPSMSHSNSIVTHPDNISTDKKITKQSSNLVITNINSNLSQDQDEQGPGQLTSKSTKSHFILQQYKTVESQNTMMSSKSQNDDNKIQTFYSSNQDGSTSSKKSNQNMKFHQITQESSQSPKPTIVQQRSKENSEKVKSSIEKSSPSERQNNNPMYQNMKKQEQIKQDQIQQKQVQSSLRDQHNQEQNKQFQQNINLNNKNQENLDSQIDKNKQIIPISNQNIYNQVYQNNNNQQQNFTASNQPVSDQTNNLFSKEQNLADLQTNQNSESLKYITDQQNKLIQLQQQQLQQQQNQLLQLQQQQQQIQLQQQQYQQQIQQQFQQQSQQQQQQLQQQPQNIQQPQFNNQQQNENAFINQQIIQSEQQQNNINKQFNQYPSVNNFESYLPIASYSNINQIQQTNQTDYANNNYSNYINRQLSPQSIHSGLFLANQQNPYFTANMLTNHAHKNSNELPQYNTQTFNNSLNNTRNKNWQDSNHERVNSDQFYQSQNEKEEFYQRQNYFIQQQLIQQQAQLKQYYQEMLATQYEKLAKGFQEQFEKSINLIQEKISSAQPAQQQESHNEDNENKKKSKKNQGKTKSIKSKMNNQNQEVFSDSENSENNNSSSSFNMNKFLGSFNNRNKSQQIPSNSCNSSKNQFNYRQNWHQATKSNPVYSQNRLVSNDQLKSENFQIEELDVNMNSQQIIKVEIKKLKSHNWATKLECIRRINKALEQYEQIDDLQVIKNLIEITLQQLSSESNHQIIEQLLACTSLLIQFYSDHYQNYLDTAMRLFIKAQQSKKQSVSVQAEQIIKLITDSYSINDYLDILLSLAITEKVIENKLSIIQIMFPVLRRNQIQLHETNLIQQICLGMSTLILQNQEIKQIQMSCFAILNYTLEFGRDICIESLVKYNSSNEDDLVNFRFLACIYSPQLECAIREFTQFNCLMQFNTVNPLHNNNLVAKAHQRYSPIRVIPTSESLQMKPMRKQGMIKKQIQRSNLEENSHYSQRNRNSLEQTGFLIDNFTSNENILQENVNEIVGLITQSIQDLSSNQQDNHYPISILGKLFQNQVYFHNITKTSIKKILNLYYFYPHNQMEFLELDEIVNELEYVQPTNKLLIQSLIEKIAEKTQSFQQGVVKSHFIKLLNKQIKDERNYTIIVEHMEIIVRISKKILENQDSEEISSNKQTRKRALKCLCLLYFCDQKEMNQFWQQFTVDQQKEIAFKIKELAEKI</sequence>
<feature type="domain" description="TOG" evidence="3">
    <location>
        <begin position="8"/>
        <end position="252"/>
    </location>
</feature>
<feature type="compositionally biased region" description="Basic and acidic residues" evidence="2">
    <location>
        <begin position="851"/>
        <end position="868"/>
    </location>
</feature>
<dbReference type="RefSeq" id="XP_001016623.3">
    <property type="nucleotide sequence ID" value="XM_001016623.3"/>
</dbReference>
<feature type="compositionally biased region" description="Polar residues" evidence="2">
    <location>
        <begin position="948"/>
        <end position="967"/>
    </location>
</feature>
<feature type="compositionally biased region" description="Low complexity" evidence="2">
    <location>
        <begin position="1213"/>
        <end position="1222"/>
    </location>
</feature>
<feature type="compositionally biased region" description="Low complexity" evidence="2">
    <location>
        <begin position="968"/>
        <end position="983"/>
    </location>
</feature>
<dbReference type="SMART" id="SM01349">
    <property type="entry name" value="TOG"/>
    <property type="match status" value="1"/>
</dbReference>
<feature type="compositionally biased region" description="Low complexity" evidence="2">
    <location>
        <begin position="932"/>
        <end position="947"/>
    </location>
</feature>
<dbReference type="InParanoid" id="I7MEH7"/>
<reference evidence="5" key="1">
    <citation type="journal article" date="2006" name="PLoS Biol.">
        <title>Macronuclear genome sequence of the ciliate Tetrahymena thermophila, a model eukaryote.</title>
        <authorList>
            <person name="Eisen J.A."/>
            <person name="Coyne R.S."/>
            <person name="Wu M."/>
            <person name="Wu D."/>
            <person name="Thiagarajan M."/>
            <person name="Wortman J.R."/>
            <person name="Badger J.H."/>
            <person name="Ren Q."/>
            <person name="Amedeo P."/>
            <person name="Jones K.M."/>
            <person name="Tallon L.J."/>
            <person name="Delcher A.L."/>
            <person name="Salzberg S.L."/>
            <person name="Silva J.C."/>
            <person name="Haas B.J."/>
            <person name="Majoros W.H."/>
            <person name="Farzad M."/>
            <person name="Carlton J.M."/>
            <person name="Smith R.K. Jr."/>
            <person name="Garg J."/>
            <person name="Pearlman R.E."/>
            <person name="Karrer K.M."/>
            <person name="Sun L."/>
            <person name="Manning G."/>
            <person name="Elde N.C."/>
            <person name="Turkewitz A.P."/>
            <person name="Asai D.J."/>
            <person name="Wilkes D.E."/>
            <person name="Wang Y."/>
            <person name="Cai H."/>
            <person name="Collins K."/>
            <person name="Stewart B.A."/>
            <person name="Lee S.R."/>
            <person name="Wilamowska K."/>
            <person name="Weinberg Z."/>
            <person name="Ruzzo W.L."/>
            <person name="Wloga D."/>
            <person name="Gaertig J."/>
            <person name="Frankel J."/>
            <person name="Tsao C.-C."/>
            <person name="Gorovsky M.A."/>
            <person name="Keeling P.J."/>
            <person name="Waller R.F."/>
            <person name="Patron N.J."/>
            <person name="Cherry J.M."/>
            <person name="Stover N.A."/>
            <person name="Krieger C.J."/>
            <person name="del Toro C."/>
            <person name="Ryder H.F."/>
            <person name="Williamson S.C."/>
            <person name="Barbeau R.A."/>
            <person name="Hamilton E.P."/>
            <person name="Orias E."/>
        </authorList>
    </citation>
    <scope>NUCLEOTIDE SEQUENCE [LARGE SCALE GENOMIC DNA]</scope>
    <source>
        <strain evidence="5">SB210</strain>
    </source>
</reference>
<dbReference type="InterPro" id="IPR016024">
    <property type="entry name" value="ARM-type_fold"/>
</dbReference>
<dbReference type="SUPFAM" id="SSF48371">
    <property type="entry name" value="ARM repeat"/>
    <property type="match status" value="1"/>
</dbReference>
<feature type="compositionally biased region" description="Polar residues" evidence="2">
    <location>
        <begin position="1133"/>
        <end position="1174"/>
    </location>
</feature>
<feature type="region of interest" description="Disordered" evidence="2">
    <location>
        <begin position="1118"/>
        <end position="1235"/>
    </location>
</feature>
<feature type="compositionally biased region" description="Low complexity" evidence="2">
    <location>
        <begin position="276"/>
        <end position="288"/>
    </location>
</feature>
<dbReference type="Proteomes" id="UP000009168">
    <property type="component" value="Unassembled WGS sequence"/>
</dbReference>
<evidence type="ECO:0000313" key="4">
    <source>
        <dbReference type="EMBL" id="EAR96378.3"/>
    </source>
</evidence>
<dbReference type="InterPro" id="IPR024395">
    <property type="entry name" value="CLASP_N_dom"/>
</dbReference>
<feature type="region of interest" description="Disordered" evidence="2">
    <location>
        <begin position="1084"/>
        <end position="1105"/>
    </location>
</feature>
<organism evidence="4 5">
    <name type="scientific">Tetrahymena thermophila (strain SB210)</name>
    <dbReference type="NCBI Taxonomy" id="312017"/>
    <lineage>
        <taxon>Eukaryota</taxon>
        <taxon>Sar</taxon>
        <taxon>Alveolata</taxon>
        <taxon>Ciliophora</taxon>
        <taxon>Intramacronucleata</taxon>
        <taxon>Oligohymenophorea</taxon>
        <taxon>Hymenostomatida</taxon>
        <taxon>Tetrahymenina</taxon>
        <taxon>Tetrahymenidae</taxon>
        <taxon>Tetrahymena</taxon>
    </lineage>
</organism>
<dbReference type="Gene3D" id="1.25.10.10">
    <property type="entry name" value="Leucine-rich Repeat Variant"/>
    <property type="match status" value="2"/>
</dbReference>
<feature type="compositionally biased region" description="Basic residues" evidence="2">
    <location>
        <begin position="1615"/>
        <end position="1628"/>
    </location>
</feature>
<feature type="compositionally biased region" description="Low complexity" evidence="2">
    <location>
        <begin position="798"/>
        <end position="811"/>
    </location>
</feature>
<dbReference type="Pfam" id="PF12348">
    <property type="entry name" value="CLASP_N"/>
    <property type="match status" value="1"/>
</dbReference>